<keyword evidence="2" id="KW-1185">Reference proteome</keyword>
<proteinExistence type="predicted"/>
<sequence>MVDQNHTDDPDSNHHWTRRTFIGALGAAGIAGAAANVNAQSQPTDPVVELENAADGNVDLRAFDEVLGRLERAADALEFPARRIGSAPRGQQHGASRWGIHFDTDQPIHLGTATVDADQSGTFTAVVADYDGNNQFDPVHQRDITVEAGINEIDLDMALEPGEYLLTRDGGFPLRRSAWSGWESQSRDGLELYGGAKPGYESNRYWYYYFDLHVAAHEDAHL</sequence>
<organism evidence="1 2">
    <name type="scientific">Halalkalicoccus paucihalophilus</name>
    <dbReference type="NCBI Taxonomy" id="1008153"/>
    <lineage>
        <taxon>Archaea</taxon>
        <taxon>Methanobacteriati</taxon>
        <taxon>Methanobacteriota</taxon>
        <taxon>Stenosarchaea group</taxon>
        <taxon>Halobacteria</taxon>
        <taxon>Halobacteriales</taxon>
        <taxon>Halococcaceae</taxon>
        <taxon>Halalkalicoccus</taxon>
    </lineage>
</organism>
<reference evidence="1 2" key="1">
    <citation type="submission" date="2016-02" db="EMBL/GenBank/DDBJ databases">
        <title>Genome sequence of Halalkalicoccus paucihalophilus DSM 24557.</title>
        <authorList>
            <person name="Poehlein A."/>
            <person name="Daniel R."/>
        </authorList>
    </citation>
    <scope>NUCLEOTIDE SEQUENCE [LARGE SCALE GENOMIC DNA]</scope>
    <source>
        <strain evidence="1 2">DSM 24557</strain>
    </source>
</reference>
<evidence type="ECO:0008006" key="3">
    <source>
        <dbReference type="Google" id="ProtNLM"/>
    </source>
</evidence>
<comment type="caution">
    <text evidence="1">The sequence shown here is derived from an EMBL/GenBank/DDBJ whole genome shotgun (WGS) entry which is preliminary data.</text>
</comment>
<dbReference type="RefSeq" id="WP_066384234.1">
    <property type="nucleotide sequence ID" value="NZ_LTAZ01000011.1"/>
</dbReference>
<dbReference type="InterPro" id="IPR006311">
    <property type="entry name" value="TAT_signal"/>
</dbReference>
<evidence type="ECO:0000313" key="1">
    <source>
        <dbReference type="EMBL" id="KYH24956.1"/>
    </source>
</evidence>
<evidence type="ECO:0000313" key="2">
    <source>
        <dbReference type="Proteomes" id="UP000075321"/>
    </source>
</evidence>
<gene>
    <name evidence="1" type="ORF">HAPAU_30480</name>
</gene>
<dbReference type="AlphaFoldDB" id="A0A151AB79"/>
<name>A0A151AB79_9EURY</name>
<protein>
    <recommendedName>
        <fullName evidence="3">Twin-arginine translocation signal domain-containing protein</fullName>
    </recommendedName>
</protein>
<dbReference type="NCBIfam" id="TIGR01409">
    <property type="entry name" value="TAT_signal_seq"/>
    <property type="match status" value="1"/>
</dbReference>
<dbReference type="PROSITE" id="PS51318">
    <property type="entry name" value="TAT"/>
    <property type="match status" value="1"/>
</dbReference>
<accession>A0A151AB79</accession>
<dbReference type="InterPro" id="IPR019546">
    <property type="entry name" value="TAT_signal_bac_arc"/>
</dbReference>
<dbReference type="OrthoDB" id="272196at2157"/>
<dbReference type="PATRIC" id="fig|1008153.3.peg.3161"/>
<dbReference type="Proteomes" id="UP000075321">
    <property type="component" value="Unassembled WGS sequence"/>
</dbReference>
<dbReference type="EMBL" id="LTAZ01000011">
    <property type="protein sequence ID" value="KYH24956.1"/>
    <property type="molecule type" value="Genomic_DNA"/>
</dbReference>